<evidence type="ECO:0000313" key="1">
    <source>
        <dbReference type="EMBL" id="WAL62417.1"/>
    </source>
</evidence>
<dbReference type="Proteomes" id="UP001163152">
    <property type="component" value="Chromosome"/>
</dbReference>
<proteinExistence type="predicted"/>
<keyword evidence="2" id="KW-1185">Reference proteome</keyword>
<accession>A0A9E9CBI5</accession>
<gene>
    <name evidence="1" type="ORF">OXH18_10630</name>
</gene>
<evidence type="ECO:0000313" key="2">
    <source>
        <dbReference type="Proteomes" id="UP001163152"/>
    </source>
</evidence>
<dbReference type="EMBL" id="CP113797">
    <property type="protein sequence ID" value="WAL62417.1"/>
    <property type="molecule type" value="Genomic_DNA"/>
</dbReference>
<name>A0A9E9CBI5_9CYAN</name>
<dbReference type="RefSeq" id="WP_268612757.1">
    <property type="nucleotide sequence ID" value="NZ_CP113797.1"/>
</dbReference>
<dbReference type="AlphaFoldDB" id="A0A9E9CBI5"/>
<dbReference type="KEGG" id="tsin:OXH18_10630"/>
<sequence>MPTPPNLSLVGGGAASGEMNVMPHDQEWGAMEIIERHNQGMQI</sequence>
<organism evidence="1 2">
    <name type="scientific">Thermocoleostomius sinensis A174</name>
    <dbReference type="NCBI Taxonomy" id="2016057"/>
    <lineage>
        <taxon>Bacteria</taxon>
        <taxon>Bacillati</taxon>
        <taxon>Cyanobacteriota</taxon>
        <taxon>Cyanophyceae</taxon>
        <taxon>Oculatellales</taxon>
        <taxon>Oculatellaceae</taxon>
        <taxon>Thermocoleostomius</taxon>
    </lineage>
</organism>
<protein>
    <submittedName>
        <fullName evidence="1">Uncharacterized protein</fullName>
    </submittedName>
</protein>
<reference evidence="1" key="1">
    <citation type="submission" date="2022-12" db="EMBL/GenBank/DDBJ databases">
        <title>Polyphasic identification of a Novel Hot-Spring Cyanobacterium Ocullathermofonsia sinensis gen nov. sp. nov. and Genomic Insights on its Adaptations to the Thermal Habitat.</title>
        <authorList>
            <person name="Daroch M."/>
            <person name="Tang J."/>
            <person name="Jiang Y."/>
        </authorList>
    </citation>
    <scope>NUCLEOTIDE SEQUENCE</scope>
    <source>
        <strain evidence="1">PKUAC-SCTA174</strain>
    </source>
</reference>